<feature type="domain" description="ABM" evidence="1">
    <location>
        <begin position="4"/>
        <end position="98"/>
    </location>
</feature>
<organism evidence="2 3">
    <name type="scientific">Talaromyces amestolkiae</name>
    <dbReference type="NCBI Taxonomy" id="1196081"/>
    <lineage>
        <taxon>Eukaryota</taxon>
        <taxon>Fungi</taxon>
        <taxon>Dikarya</taxon>
        <taxon>Ascomycota</taxon>
        <taxon>Pezizomycotina</taxon>
        <taxon>Eurotiomycetes</taxon>
        <taxon>Eurotiomycetidae</taxon>
        <taxon>Eurotiales</taxon>
        <taxon>Trichocomaceae</taxon>
        <taxon>Talaromyces</taxon>
        <taxon>Talaromyces sect. Talaromyces</taxon>
    </lineage>
</organism>
<reference evidence="2 3" key="1">
    <citation type="journal article" date="2017" name="Biotechnol. Biofuels">
        <title>Differential beta-glucosidase expression as a function of carbon source availability in Talaromyces amestolkiae: a genomic and proteomic approach.</title>
        <authorList>
            <person name="de Eugenio L.I."/>
            <person name="Mendez-Liter J.A."/>
            <person name="Nieto-Dominguez M."/>
            <person name="Alonso L."/>
            <person name="Gil-Munoz J."/>
            <person name="Barriuso J."/>
            <person name="Prieto A."/>
            <person name="Martinez M.J."/>
        </authorList>
    </citation>
    <scope>NUCLEOTIDE SEQUENCE [LARGE SCALE GENOMIC DNA]</scope>
    <source>
        <strain evidence="2 3">CIB</strain>
    </source>
</reference>
<gene>
    <name evidence="2" type="ORF">BHQ10_005754</name>
</gene>
<dbReference type="STRING" id="1196081.A0A364L1Q3"/>
<dbReference type="Pfam" id="PF03992">
    <property type="entry name" value="ABM"/>
    <property type="match status" value="1"/>
</dbReference>
<accession>A0A364L1Q3</accession>
<dbReference type="InterPro" id="IPR011008">
    <property type="entry name" value="Dimeric_a/b-barrel"/>
</dbReference>
<keyword evidence="3" id="KW-1185">Reference proteome</keyword>
<dbReference type="RefSeq" id="XP_040734258.1">
    <property type="nucleotide sequence ID" value="XM_040878264.1"/>
</dbReference>
<evidence type="ECO:0000313" key="3">
    <source>
        <dbReference type="Proteomes" id="UP000249363"/>
    </source>
</evidence>
<dbReference type="SUPFAM" id="SSF54909">
    <property type="entry name" value="Dimeric alpha+beta barrel"/>
    <property type="match status" value="1"/>
</dbReference>
<sequence length="108" mass="11810">MAPLHLVATATVQDGKLQDALDAIKTLTEEAQKNEPGLLRYFAFTTKNEEGQDQIVFVEKYADEDVHKVHHTTAHFQAFGKKAAAFLAGPPVIRTGAFAAGFENRANL</sequence>
<dbReference type="PANTHER" id="PTHR40624:SF1">
    <property type="entry name" value="BIOSYNTHESIS MONOOXYGENASE, PUTATIVE (AFU_ORTHOLOGUE AFUA_1G12025)-RELATED"/>
    <property type="match status" value="1"/>
</dbReference>
<dbReference type="AlphaFoldDB" id="A0A364L1Q3"/>
<name>A0A364L1Q3_TALAM</name>
<dbReference type="OrthoDB" id="10011777at2759"/>
<comment type="caution">
    <text evidence="2">The sequence shown here is derived from an EMBL/GenBank/DDBJ whole genome shotgun (WGS) entry which is preliminary data.</text>
</comment>
<evidence type="ECO:0000313" key="2">
    <source>
        <dbReference type="EMBL" id="RAO69742.1"/>
    </source>
</evidence>
<dbReference type="Gene3D" id="3.30.70.100">
    <property type="match status" value="1"/>
</dbReference>
<protein>
    <recommendedName>
        <fullName evidence="1">ABM domain-containing protein</fullName>
    </recommendedName>
</protein>
<dbReference type="InterPro" id="IPR007138">
    <property type="entry name" value="ABM_dom"/>
</dbReference>
<dbReference type="Proteomes" id="UP000249363">
    <property type="component" value="Unassembled WGS sequence"/>
</dbReference>
<dbReference type="EMBL" id="MIKG01000010">
    <property type="protein sequence ID" value="RAO69742.1"/>
    <property type="molecule type" value="Genomic_DNA"/>
</dbReference>
<proteinExistence type="predicted"/>
<dbReference type="GeneID" id="63794970"/>
<dbReference type="PROSITE" id="PS51725">
    <property type="entry name" value="ABM"/>
    <property type="match status" value="1"/>
</dbReference>
<dbReference type="PANTHER" id="PTHR40624">
    <property type="entry name" value="BIOSYNTHESIS MONOOXYGENASE, PUTATIVE (AFU_ORTHOLOGUE AFUA_1G12025)-RELATED"/>
    <property type="match status" value="1"/>
</dbReference>
<evidence type="ECO:0000259" key="1">
    <source>
        <dbReference type="PROSITE" id="PS51725"/>
    </source>
</evidence>